<evidence type="ECO:0000313" key="2">
    <source>
        <dbReference type="EMBL" id="EFN74943.1"/>
    </source>
</evidence>
<feature type="compositionally biased region" description="Basic and acidic residues" evidence="1">
    <location>
        <begin position="349"/>
        <end position="367"/>
    </location>
</feature>
<sequence>MTLTTYVKVKVIGVKSTKQPPRRCATLSWWRGSGGSIRSSQDRRCGNIVLVLAASSSDDGLPGVCTKATTAKNEEDSFKDSDVELVPGIEKEMIRGDDSDDGRILEGEKISPIPSVGSKTNRRVGSDSTETVIESESPHDDRVLSVARVGKDDGVIRNRELDWPGLPGGSRKKRKADESNSEFKCDSGIASRRLRPRVRTINKCPKRLETSRMIDSETSDEQVRSPSQRNVHQVEGSEDGSLSRGKKMVGRKPTRDKDKIARRLVIDISKEPIGVEEIRNSSSDRLGAMTQEWSKFETAEKARMYLLMTKTMTDRGTSPMPQIVESTAPLNAELSLDVSGMKNLVNEISRAEKMRSSPDTKEKDNNM</sequence>
<evidence type="ECO:0000313" key="3">
    <source>
        <dbReference type="Proteomes" id="UP000000311"/>
    </source>
</evidence>
<name>E1ZV47_CAMFO</name>
<organism evidence="3">
    <name type="scientific">Camponotus floridanus</name>
    <name type="common">Florida carpenter ant</name>
    <dbReference type="NCBI Taxonomy" id="104421"/>
    <lineage>
        <taxon>Eukaryota</taxon>
        <taxon>Metazoa</taxon>
        <taxon>Ecdysozoa</taxon>
        <taxon>Arthropoda</taxon>
        <taxon>Hexapoda</taxon>
        <taxon>Insecta</taxon>
        <taxon>Pterygota</taxon>
        <taxon>Neoptera</taxon>
        <taxon>Endopterygota</taxon>
        <taxon>Hymenoptera</taxon>
        <taxon>Apocrita</taxon>
        <taxon>Aculeata</taxon>
        <taxon>Formicoidea</taxon>
        <taxon>Formicidae</taxon>
        <taxon>Formicinae</taxon>
        <taxon>Camponotus</taxon>
    </lineage>
</organism>
<dbReference type="EMBL" id="GL434425">
    <property type="protein sequence ID" value="EFN74943.1"/>
    <property type="molecule type" value="Genomic_DNA"/>
</dbReference>
<feature type="region of interest" description="Disordered" evidence="1">
    <location>
        <begin position="94"/>
        <end position="139"/>
    </location>
</feature>
<feature type="region of interest" description="Disordered" evidence="1">
    <location>
        <begin position="158"/>
        <end position="257"/>
    </location>
</feature>
<dbReference type="Proteomes" id="UP000000311">
    <property type="component" value="Unassembled WGS sequence"/>
</dbReference>
<feature type="compositionally biased region" description="Basic and acidic residues" evidence="1">
    <location>
        <begin position="94"/>
        <end position="109"/>
    </location>
</feature>
<proteinExistence type="predicted"/>
<protein>
    <submittedName>
        <fullName evidence="2">Uncharacterized protein</fullName>
    </submittedName>
</protein>
<dbReference type="InParanoid" id="E1ZV47"/>
<feature type="compositionally biased region" description="Basic and acidic residues" evidence="1">
    <location>
        <begin position="175"/>
        <end position="185"/>
    </location>
</feature>
<gene>
    <name evidence="2" type="ORF">EAG_08864</name>
</gene>
<keyword evidence="3" id="KW-1185">Reference proteome</keyword>
<reference evidence="2 3" key="1">
    <citation type="journal article" date="2010" name="Science">
        <title>Genomic comparison of the ants Camponotus floridanus and Harpegnathos saltator.</title>
        <authorList>
            <person name="Bonasio R."/>
            <person name="Zhang G."/>
            <person name="Ye C."/>
            <person name="Mutti N.S."/>
            <person name="Fang X."/>
            <person name="Qin N."/>
            <person name="Donahue G."/>
            <person name="Yang P."/>
            <person name="Li Q."/>
            <person name="Li C."/>
            <person name="Zhang P."/>
            <person name="Huang Z."/>
            <person name="Berger S.L."/>
            <person name="Reinberg D."/>
            <person name="Wang J."/>
            <person name="Liebig J."/>
        </authorList>
    </citation>
    <scope>NUCLEOTIDE SEQUENCE [LARGE SCALE GENOMIC DNA]</scope>
    <source>
        <strain evidence="3">C129</strain>
    </source>
</reference>
<evidence type="ECO:0000256" key="1">
    <source>
        <dbReference type="SAM" id="MobiDB-lite"/>
    </source>
</evidence>
<accession>E1ZV47</accession>
<dbReference type="AlphaFoldDB" id="E1ZV47"/>
<feature type="region of interest" description="Disordered" evidence="1">
    <location>
        <begin position="348"/>
        <end position="367"/>
    </location>
</feature>
<feature type="compositionally biased region" description="Basic and acidic residues" evidence="1">
    <location>
        <begin position="206"/>
        <end position="215"/>
    </location>
</feature>